<evidence type="ECO:0000256" key="1">
    <source>
        <dbReference type="ARBA" id="ARBA00004123"/>
    </source>
</evidence>
<dbReference type="Proteomes" id="UP000011518">
    <property type="component" value="Unassembled WGS sequence"/>
</dbReference>
<dbReference type="STRING" id="246437.L8YCT1"/>
<keyword evidence="8" id="KW-1185">Reference proteome</keyword>
<reference evidence="8" key="2">
    <citation type="journal article" date="2013" name="Nat. Commun.">
        <title>Genome of the Chinese tree shrew.</title>
        <authorList>
            <person name="Fan Y."/>
            <person name="Huang Z.Y."/>
            <person name="Cao C.C."/>
            <person name="Chen C.S."/>
            <person name="Chen Y.X."/>
            <person name="Fan D.D."/>
            <person name="He J."/>
            <person name="Hou H.L."/>
            <person name="Hu L."/>
            <person name="Hu X.T."/>
            <person name="Jiang X.T."/>
            <person name="Lai R."/>
            <person name="Lang Y.S."/>
            <person name="Liang B."/>
            <person name="Liao S.G."/>
            <person name="Mu D."/>
            <person name="Ma Y.Y."/>
            <person name="Niu Y.Y."/>
            <person name="Sun X.Q."/>
            <person name="Xia J.Q."/>
            <person name="Xiao J."/>
            <person name="Xiong Z.Q."/>
            <person name="Xu L."/>
            <person name="Yang L."/>
            <person name="Zhang Y."/>
            <person name="Zhao W."/>
            <person name="Zhao X.D."/>
            <person name="Zheng Y.T."/>
            <person name="Zhou J.M."/>
            <person name="Zhu Y.B."/>
            <person name="Zhang G.J."/>
            <person name="Wang J."/>
            <person name="Yao Y.G."/>
        </authorList>
    </citation>
    <scope>NUCLEOTIDE SEQUENCE [LARGE SCALE GENOMIC DNA]</scope>
</reference>
<comment type="similarity">
    <text evidence="2">Belongs to the CENP-C/MIF2 family.</text>
</comment>
<dbReference type="InterPro" id="IPR028386">
    <property type="entry name" value="CENP-C/Mif2/cnp3"/>
</dbReference>
<gene>
    <name evidence="7" type="ORF">TREES_T100008187</name>
</gene>
<evidence type="ECO:0000313" key="8">
    <source>
        <dbReference type="Proteomes" id="UP000011518"/>
    </source>
</evidence>
<dbReference type="Pfam" id="PF15622">
    <property type="entry name" value="CENP_C_N"/>
    <property type="match status" value="2"/>
</dbReference>
<dbReference type="GO" id="GO:0019237">
    <property type="term" value="F:centromeric DNA binding"/>
    <property type="evidence" value="ECO:0007669"/>
    <property type="project" value="InterPro"/>
</dbReference>
<feature type="domain" description="CENP-C middle DNMT3B-binding" evidence="5">
    <location>
        <begin position="225"/>
        <end position="477"/>
    </location>
</feature>
<evidence type="ECO:0000259" key="6">
    <source>
        <dbReference type="Pfam" id="PF15622"/>
    </source>
</evidence>
<feature type="region of interest" description="Disordered" evidence="4">
    <location>
        <begin position="255"/>
        <end position="278"/>
    </location>
</feature>
<dbReference type="GO" id="GO:0005634">
    <property type="term" value="C:nucleus"/>
    <property type="evidence" value="ECO:0007669"/>
    <property type="project" value="UniProtKB-SubCell"/>
</dbReference>
<organism evidence="7 8">
    <name type="scientific">Tupaia chinensis</name>
    <name type="common">Chinese tree shrew</name>
    <name type="synonym">Tupaia belangeri chinensis</name>
    <dbReference type="NCBI Taxonomy" id="246437"/>
    <lineage>
        <taxon>Eukaryota</taxon>
        <taxon>Metazoa</taxon>
        <taxon>Chordata</taxon>
        <taxon>Craniata</taxon>
        <taxon>Vertebrata</taxon>
        <taxon>Euteleostomi</taxon>
        <taxon>Mammalia</taxon>
        <taxon>Eutheria</taxon>
        <taxon>Euarchontoglires</taxon>
        <taxon>Scandentia</taxon>
        <taxon>Tupaiidae</taxon>
        <taxon>Tupaia</taxon>
    </lineage>
</organism>
<dbReference type="GO" id="GO:0051382">
    <property type="term" value="P:kinetochore assembly"/>
    <property type="evidence" value="ECO:0007669"/>
    <property type="project" value="InterPro"/>
</dbReference>
<dbReference type="InterPro" id="IPR028931">
    <property type="entry name" value="CENP-C_mid"/>
</dbReference>
<dbReference type="Pfam" id="PF15620">
    <property type="entry name" value="CENP-C_mid"/>
    <property type="match status" value="1"/>
</dbReference>
<dbReference type="AlphaFoldDB" id="L8YCT1"/>
<feature type="domain" description="Kinetochore assembly subunit CENP-C N-terminal" evidence="6">
    <location>
        <begin position="15"/>
        <end position="39"/>
    </location>
</feature>
<feature type="domain" description="Kinetochore assembly subunit CENP-C N-terminal" evidence="6">
    <location>
        <begin position="40"/>
        <end position="219"/>
    </location>
</feature>
<keyword evidence="3" id="KW-0539">Nucleus</keyword>
<protein>
    <submittedName>
        <fullName evidence="7">Centromere protein C 1</fullName>
    </submittedName>
</protein>
<dbReference type="EMBL" id="KB364692">
    <property type="protein sequence ID" value="ELV12176.1"/>
    <property type="molecule type" value="Genomic_DNA"/>
</dbReference>
<dbReference type="FunCoup" id="L8YCT1">
    <property type="interactions" value="1691"/>
</dbReference>
<evidence type="ECO:0000259" key="5">
    <source>
        <dbReference type="Pfam" id="PF15620"/>
    </source>
</evidence>
<feature type="compositionally biased region" description="Basic and acidic residues" evidence="4">
    <location>
        <begin position="352"/>
        <end position="362"/>
    </location>
</feature>
<dbReference type="GO" id="GO:0051315">
    <property type="term" value="P:attachment of mitotic spindle microtubules to kinetochore"/>
    <property type="evidence" value="ECO:0007669"/>
    <property type="project" value="TreeGrafter"/>
</dbReference>
<evidence type="ECO:0000256" key="2">
    <source>
        <dbReference type="ARBA" id="ARBA00010291"/>
    </source>
</evidence>
<dbReference type="PANTHER" id="PTHR16684:SF11">
    <property type="entry name" value="CENTROMERE PROTEIN C"/>
    <property type="match status" value="1"/>
</dbReference>
<dbReference type="GO" id="GO:0000776">
    <property type="term" value="C:kinetochore"/>
    <property type="evidence" value="ECO:0007669"/>
    <property type="project" value="InterPro"/>
</dbReference>
<comment type="subcellular location">
    <subcellularLocation>
        <location evidence="1">Nucleus</location>
    </subcellularLocation>
</comment>
<evidence type="ECO:0000256" key="4">
    <source>
        <dbReference type="SAM" id="MobiDB-lite"/>
    </source>
</evidence>
<reference evidence="8" key="1">
    <citation type="submission" date="2012-07" db="EMBL/GenBank/DDBJ databases">
        <title>Genome of the Chinese tree shrew, a rising model animal genetically related to primates.</title>
        <authorList>
            <person name="Zhang G."/>
            <person name="Fan Y."/>
            <person name="Yao Y."/>
            <person name="Huang Z."/>
        </authorList>
    </citation>
    <scope>NUCLEOTIDE SEQUENCE [LARGE SCALE GENOMIC DNA]</scope>
</reference>
<accession>L8YCT1</accession>
<dbReference type="PANTHER" id="PTHR16684">
    <property type="entry name" value="CENTROMERE PROTEIN C"/>
    <property type="match status" value="1"/>
</dbReference>
<feature type="compositionally biased region" description="Basic and acidic residues" evidence="4">
    <location>
        <begin position="382"/>
        <end position="396"/>
    </location>
</feature>
<feature type="region of interest" description="Disordered" evidence="4">
    <location>
        <begin position="331"/>
        <end position="438"/>
    </location>
</feature>
<proteinExistence type="inferred from homology"/>
<feature type="region of interest" description="Disordered" evidence="4">
    <location>
        <begin position="162"/>
        <end position="183"/>
    </location>
</feature>
<name>L8YCT1_TUPCH</name>
<dbReference type="InterPro" id="IPR028052">
    <property type="entry name" value="CENP-C_N_dom"/>
</dbReference>
<evidence type="ECO:0000313" key="7">
    <source>
        <dbReference type="EMBL" id="ELV12176.1"/>
    </source>
</evidence>
<evidence type="ECO:0000256" key="3">
    <source>
        <dbReference type="ARBA" id="ARBA00023242"/>
    </source>
</evidence>
<dbReference type="eggNOG" id="ENOG502RYQH">
    <property type="taxonomic scope" value="Eukaryota"/>
</dbReference>
<sequence>MSPKNNKIHFSFFLTRAPDINTEQGKNILEILQDCFEEKIQAPEAHPEILATHASSKNTHDWKKMSSRKQNSHHNEADEEFYLSVGSPSVFLDAKTSVSENAISSIAKKRETYTLKNSVNTLSSSAEISLKPKKRLNFEDKDVLKKVEIENKISEVDKISEQPERKLSVTSQERLQDSEHEIQPQAKKSFSTLFLETVKRKGESSPIVRHIAPAPTHSSSPSDLKLLEDEFIIDGSERSFASRSWITIPRKAGHLNQRPVSPAENPAPLQAKKSREKHHSVLPETLTNGIHSHGAHPVEKSQPSDQENLCTNCALTDEMENSCRSTKYKMCSENAEKSPGNKRTVKQKQRTKSKDSIDKDQLDVGQSKDGNMSHIAQKKLQRNSDRNTEECEEKRNNRISKKQMPSMGSKNSTKKDKEESKKKRFSSGSKNKVEPEGVTLTVTRSRRISRCPSDWWVVKSEQSNYYNIRNLLNEESVLLFTQIKR</sequence>
<dbReference type="InParanoid" id="L8YCT1"/>
<feature type="region of interest" description="Disordered" evidence="4">
    <location>
        <begin position="54"/>
        <end position="76"/>
    </location>
</feature>
<dbReference type="GO" id="GO:0051455">
    <property type="term" value="P:spindle attachment to meiosis I kinetochore"/>
    <property type="evidence" value="ECO:0007669"/>
    <property type="project" value="TreeGrafter"/>
</dbReference>
<feature type="region of interest" description="Disordered" evidence="4">
    <location>
        <begin position="287"/>
        <end position="306"/>
    </location>
</feature>